<dbReference type="AlphaFoldDB" id="A0A1G7FEY1"/>
<feature type="compositionally biased region" description="Low complexity" evidence="1">
    <location>
        <begin position="1"/>
        <end position="25"/>
    </location>
</feature>
<feature type="region of interest" description="Disordered" evidence="1">
    <location>
        <begin position="1"/>
        <end position="64"/>
    </location>
</feature>
<reference evidence="2 3" key="1">
    <citation type="submission" date="2016-10" db="EMBL/GenBank/DDBJ databases">
        <authorList>
            <person name="de Groot N.N."/>
        </authorList>
    </citation>
    <scope>NUCLEOTIDE SEQUENCE [LARGE SCALE GENOMIC DNA]</scope>
    <source>
        <strain evidence="2 3">CGMCC 4.1859</strain>
    </source>
</reference>
<gene>
    <name evidence="2" type="ORF">SAMN05216260_103351</name>
</gene>
<protein>
    <recommendedName>
        <fullName evidence="4">Secreted protein</fullName>
    </recommendedName>
</protein>
<evidence type="ECO:0008006" key="4">
    <source>
        <dbReference type="Google" id="ProtNLM"/>
    </source>
</evidence>
<evidence type="ECO:0000313" key="3">
    <source>
        <dbReference type="Proteomes" id="UP000198614"/>
    </source>
</evidence>
<organism evidence="2 3">
    <name type="scientific">Streptomyces griseoaurantiacus</name>
    <dbReference type="NCBI Taxonomy" id="68213"/>
    <lineage>
        <taxon>Bacteria</taxon>
        <taxon>Bacillati</taxon>
        <taxon>Actinomycetota</taxon>
        <taxon>Actinomycetes</taxon>
        <taxon>Kitasatosporales</taxon>
        <taxon>Streptomycetaceae</taxon>
        <taxon>Streptomyces</taxon>
        <taxon>Streptomyces aurantiacus group</taxon>
    </lineage>
</organism>
<name>A0A1G7FEY1_9ACTN</name>
<dbReference type="Proteomes" id="UP000198614">
    <property type="component" value="Unassembled WGS sequence"/>
</dbReference>
<evidence type="ECO:0000256" key="1">
    <source>
        <dbReference type="SAM" id="MobiDB-lite"/>
    </source>
</evidence>
<dbReference type="EMBL" id="FNAX01000003">
    <property type="protein sequence ID" value="SDE74493.1"/>
    <property type="molecule type" value="Genomic_DNA"/>
</dbReference>
<evidence type="ECO:0000313" key="2">
    <source>
        <dbReference type="EMBL" id="SDE74493.1"/>
    </source>
</evidence>
<feature type="compositionally biased region" description="Low complexity" evidence="1">
    <location>
        <begin position="37"/>
        <end position="52"/>
    </location>
</feature>
<proteinExistence type="predicted"/>
<feature type="compositionally biased region" description="Gly residues" evidence="1">
    <location>
        <begin position="26"/>
        <end position="36"/>
    </location>
</feature>
<sequence>MRRTAARPSAGAAPADTGTAVAAGPAGHGGPAGEPGGSATAPPAAGAGTPDASRTAPDVLRTAPDVLRTAPDVLRTASDVLRTEFSFHLPRGYVDEQGTVHRDGVMRLSTARDELIPLRDLRVQENPAYLSVVLLGRVITRLGTLTSVHDGVVENMFASDLAFLQDFYRQINAEGHTRAAVRCPHCSEPFEVELGGSRLGES</sequence>
<accession>A0A1G7FEY1</accession>